<gene>
    <name evidence="1" type="ORF">C4B59_03580</name>
</gene>
<accession>A0AC61L5S8</accession>
<sequence length="129" mass="15219">MKDNILIRYMEHITIILILSGMLYTKFFAEYTLAKGIQSELLLLPTIYSVSVSLDNFERIQKEFKLSGKRNIMLKLATVVAIIFISAAISLCFDIYPIPDPTSRWLKYWFILFITGLFLQFILFYRIYR</sequence>
<dbReference type="EMBL" id="PQXF01000004">
    <property type="protein sequence ID" value="PXF61639.1"/>
    <property type="molecule type" value="Genomic_DNA"/>
</dbReference>
<proteinExistence type="predicted"/>
<evidence type="ECO:0000313" key="2">
    <source>
        <dbReference type="Proteomes" id="UP000248329"/>
    </source>
</evidence>
<evidence type="ECO:0000313" key="1">
    <source>
        <dbReference type="EMBL" id="PXF61639.1"/>
    </source>
</evidence>
<dbReference type="Proteomes" id="UP000248329">
    <property type="component" value="Unassembled WGS sequence"/>
</dbReference>
<name>A0AC61L5S8_9EURY</name>
<comment type="caution">
    <text evidence="1">The sequence shown here is derived from an EMBL/GenBank/DDBJ whole genome shotgun (WGS) entry which is preliminary data.</text>
</comment>
<reference evidence="1" key="1">
    <citation type="submission" date="2018-01" db="EMBL/GenBank/DDBJ databases">
        <authorList>
            <person name="Krukenberg V."/>
        </authorList>
    </citation>
    <scope>NUCLEOTIDE SEQUENCE</scope>
    <source>
        <strain evidence="1">E20ANME2</strain>
    </source>
</reference>
<protein>
    <submittedName>
        <fullName evidence="1">Uncharacterized protein</fullName>
    </submittedName>
</protein>
<organism evidence="1 2">
    <name type="scientific">Candidatus Methanogaster sp</name>
    <dbReference type="NCBI Taxonomy" id="3386292"/>
    <lineage>
        <taxon>Archaea</taxon>
        <taxon>Methanobacteriati</taxon>
        <taxon>Methanobacteriota</taxon>
        <taxon>Stenosarchaea group</taxon>
        <taxon>Methanomicrobia</taxon>
        <taxon>Methanosarcinales</taxon>
        <taxon>ANME-2 cluster</taxon>
        <taxon>Candidatus Methanogasteraceae</taxon>
        <taxon>Candidatus Methanogaster</taxon>
    </lineage>
</organism>